<evidence type="ECO:0000313" key="2">
    <source>
        <dbReference type="EMBL" id="ANS28017.1"/>
    </source>
</evidence>
<proteinExistence type="predicted"/>
<feature type="region of interest" description="Disordered" evidence="1">
    <location>
        <begin position="35"/>
        <end position="79"/>
    </location>
</feature>
<evidence type="ECO:0000313" key="3">
    <source>
        <dbReference type="Proteomes" id="UP000186108"/>
    </source>
</evidence>
<protein>
    <submittedName>
        <fullName evidence="2">Uncharacterized protein</fullName>
    </submittedName>
</protein>
<organism evidence="2 3">
    <name type="scientific">Rhodococcus opacus</name>
    <name type="common">Nocardia opaca</name>
    <dbReference type="NCBI Taxonomy" id="37919"/>
    <lineage>
        <taxon>Bacteria</taxon>
        <taxon>Bacillati</taxon>
        <taxon>Actinomycetota</taxon>
        <taxon>Actinomycetes</taxon>
        <taxon>Mycobacteriales</taxon>
        <taxon>Nocardiaceae</taxon>
        <taxon>Rhodococcus</taxon>
    </lineage>
</organism>
<evidence type="ECO:0000256" key="1">
    <source>
        <dbReference type="SAM" id="MobiDB-lite"/>
    </source>
</evidence>
<dbReference type="EMBL" id="CP009111">
    <property type="protein sequence ID" value="ANS28017.1"/>
    <property type="molecule type" value="Genomic_DNA"/>
</dbReference>
<name>A0A1B1K5X5_RHOOP</name>
<sequence length="79" mass="8475">MQTIATPPHGITARNRPDDAVDHAVRSLLVAPAGIGEVAEETTPAPRQLSPNSIHVRPSRPAATQEPFDPPRSEPKVRP</sequence>
<gene>
    <name evidence="2" type="ORF">R1CP_16655</name>
</gene>
<accession>A0A1B1K5X5</accession>
<reference evidence="2 3" key="1">
    <citation type="submission" date="2014-07" db="EMBL/GenBank/DDBJ databases">
        <authorList>
            <person name="Zhang J.E."/>
            <person name="Yang H."/>
            <person name="Guo J."/>
            <person name="Deng Z."/>
            <person name="Luo H."/>
            <person name="Luo M."/>
            <person name="Zhao B."/>
        </authorList>
    </citation>
    <scope>NUCLEOTIDE SEQUENCE [LARGE SCALE GENOMIC DNA]</scope>
    <source>
        <strain evidence="2 3">1CP</strain>
    </source>
</reference>
<dbReference type="RefSeq" id="WP_081315341.1">
    <property type="nucleotide sequence ID" value="NZ_CP009111.1"/>
</dbReference>
<feature type="compositionally biased region" description="Basic and acidic residues" evidence="1">
    <location>
        <begin position="69"/>
        <end position="79"/>
    </location>
</feature>
<dbReference type="Proteomes" id="UP000186108">
    <property type="component" value="Chromosome"/>
</dbReference>
<dbReference type="AlphaFoldDB" id="A0A1B1K5X5"/>